<dbReference type="eggNOG" id="ENOG502SHU7">
    <property type="taxonomic scope" value="Eukaryota"/>
</dbReference>
<feature type="compositionally biased region" description="Polar residues" evidence="1">
    <location>
        <begin position="571"/>
        <end position="580"/>
    </location>
</feature>
<dbReference type="KEGG" id="cfj:CFIO01_02811"/>
<dbReference type="InterPro" id="IPR055481">
    <property type="entry name" value="DUF7053"/>
</dbReference>
<feature type="compositionally biased region" description="Basic and acidic residues" evidence="1">
    <location>
        <begin position="599"/>
        <end position="612"/>
    </location>
</feature>
<dbReference type="OrthoDB" id="5078320at2759"/>
<dbReference type="EMBL" id="JARH01001052">
    <property type="protein sequence ID" value="EXF73519.1"/>
    <property type="molecule type" value="Genomic_DNA"/>
</dbReference>
<protein>
    <recommendedName>
        <fullName evidence="2">DUF7053 domain-containing protein</fullName>
    </recommendedName>
</protein>
<dbReference type="AlphaFoldDB" id="A0A010R733"/>
<evidence type="ECO:0000259" key="2">
    <source>
        <dbReference type="Pfam" id="PF23155"/>
    </source>
</evidence>
<feature type="region of interest" description="Disordered" evidence="1">
    <location>
        <begin position="1"/>
        <end position="22"/>
    </location>
</feature>
<proteinExistence type="predicted"/>
<dbReference type="PANTHER" id="PTHR38117">
    <property type="entry name" value="NACHT AND WD40 DOMAIN PROTEIN"/>
    <property type="match status" value="1"/>
</dbReference>
<feature type="region of interest" description="Disordered" evidence="1">
    <location>
        <begin position="70"/>
        <end position="99"/>
    </location>
</feature>
<name>A0A010R733_9PEZI</name>
<evidence type="ECO:0000256" key="1">
    <source>
        <dbReference type="SAM" id="MobiDB-lite"/>
    </source>
</evidence>
<feature type="compositionally biased region" description="Basic and acidic residues" evidence="1">
    <location>
        <begin position="77"/>
        <end position="95"/>
    </location>
</feature>
<comment type="caution">
    <text evidence="3">The sequence shown here is derived from an EMBL/GenBank/DDBJ whole genome shotgun (WGS) entry which is preliminary data.</text>
</comment>
<feature type="region of interest" description="Disordered" evidence="1">
    <location>
        <begin position="425"/>
        <end position="650"/>
    </location>
</feature>
<reference evidence="3 4" key="1">
    <citation type="submission" date="2014-02" db="EMBL/GenBank/DDBJ databases">
        <title>The genome sequence of Colletotrichum fioriniae PJ7.</title>
        <authorList>
            <person name="Baroncelli R."/>
            <person name="Thon M.R."/>
        </authorList>
    </citation>
    <scope>NUCLEOTIDE SEQUENCE [LARGE SCALE GENOMIC DNA]</scope>
    <source>
        <strain evidence="3 4">PJ7</strain>
    </source>
</reference>
<feature type="domain" description="DUF7053" evidence="2">
    <location>
        <begin position="232"/>
        <end position="407"/>
    </location>
</feature>
<feature type="compositionally biased region" description="Polar residues" evidence="1">
    <location>
        <begin position="539"/>
        <end position="549"/>
    </location>
</feature>
<dbReference type="PANTHER" id="PTHR38117:SF2">
    <property type="entry name" value="NACHT AND WD40 DOMAIN PROTEIN"/>
    <property type="match status" value="1"/>
</dbReference>
<feature type="compositionally biased region" description="Polar residues" evidence="1">
    <location>
        <begin position="470"/>
        <end position="504"/>
    </location>
</feature>
<dbReference type="Pfam" id="PF23155">
    <property type="entry name" value="DUF7053"/>
    <property type="match status" value="1"/>
</dbReference>
<evidence type="ECO:0000313" key="4">
    <source>
        <dbReference type="Proteomes" id="UP000020467"/>
    </source>
</evidence>
<gene>
    <name evidence="3" type="ORF">CFIO01_02811</name>
</gene>
<dbReference type="HOGENOM" id="CLU_028035_0_0_1"/>
<evidence type="ECO:0000313" key="3">
    <source>
        <dbReference type="EMBL" id="EXF73519.1"/>
    </source>
</evidence>
<feature type="compositionally biased region" description="Low complexity" evidence="1">
    <location>
        <begin position="613"/>
        <end position="622"/>
    </location>
</feature>
<feature type="compositionally biased region" description="Low complexity" evidence="1">
    <location>
        <begin position="551"/>
        <end position="570"/>
    </location>
</feature>
<keyword evidence="4" id="KW-1185">Reference proteome</keyword>
<dbReference type="Proteomes" id="UP000020467">
    <property type="component" value="Unassembled WGS sequence"/>
</dbReference>
<organism evidence="3 4">
    <name type="scientific">Colletotrichum fioriniae PJ7</name>
    <dbReference type="NCBI Taxonomy" id="1445577"/>
    <lineage>
        <taxon>Eukaryota</taxon>
        <taxon>Fungi</taxon>
        <taxon>Dikarya</taxon>
        <taxon>Ascomycota</taxon>
        <taxon>Pezizomycotina</taxon>
        <taxon>Sordariomycetes</taxon>
        <taxon>Hypocreomycetidae</taxon>
        <taxon>Glomerellales</taxon>
        <taxon>Glomerellaceae</taxon>
        <taxon>Colletotrichum</taxon>
        <taxon>Colletotrichum acutatum species complex</taxon>
    </lineage>
</organism>
<accession>A0A010R733</accession>
<sequence>MTQRNHHQLFAATTPAASPGALPRVQRPKLKMAVSGAAVAEPGTVKADCVVGVEGRRCDFARSAPSCPDMAAVSDPELGRPKTWKTPDKREDRGRSGGGVLSLPAGNGFKWTALWLSKFTEPACTPCLNDGTAWTAPKMFPNDKIPDLTRYLRYLTLWRRRRIISTRGSHLPEVGFWRTPVPAAPLWLFPQRPDDYYRRIAPPTRRQLRDTPEIPQRYPQESDDKQTAQMLRKKEVYTTVTPIPGFIPRQLAIDILHSHSEVITLNPLVLDHKPIKAPRDAASDEYYSTWYEITERIQYIPGIGKMGSGKISFNGCFHDMPWGLQTHTYAPMNIDIRIKYKIDGNQPGVEPPQPPEIGMSGLGVPADGLYLREDIEIRCNITMVNFVKAQLKAASKEMVSRIIKKAELLDAGVLQAMITDGKLKTINPADRTSTGMSGAHSPLFNQRPDGSPRPESYSPTTPYQVPRPVSMQQFRPGSQGSYGAHQNQPSELYSQQSAPPQTSFIAELPGNFYHPQQSSSNLQPPQPSPGLQGGDRDSMSQQSQLSPEPNSWRWSQGQPSPSQQSSRPTSMASSEASSGYASPALDHKGFSSELPTHPETQEEHRGDAHAKAAEAAQQQQQQHRVKGPQAYPTYGQAYAYNPADYAPMSR</sequence>